<dbReference type="EMBL" id="CAJZ01000201">
    <property type="protein sequence ID" value="CCI84071.1"/>
    <property type="molecule type" value="Genomic_DNA"/>
</dbReference>
<keyword evidence="7" id="KW-1185">Reference proteome</keyword>
<dbReference type="Gene3D" id="3.90.550.10">
    <property type="entry name" value="Spore Coat Polysaccharide Biosynthesis Protein SpsA, Chain A"/>
    <property type="match status" value="1"/>
</dbReference>
<dbReference type="OrthoDB" id="7665907at2"/>
<evidence type="ECO:0000256" key="3">
    <source>
        <dbReference type="ARBA" id="ARBA00022679"/>
    </source>
</evidence>
<evidence type="ECO:0000313" key="8">
    <source>
        <dbReference type="Proteomes" id="UP000011016"/>
    </source>
</evidence>
<dbReference type="SUPFAM" id="SSF53448">
    <property type="entry name" value="Nucleotide-diphospho-sugar transferases"/>
    <property type="match status" value="1"/>
</dbReference>
<dbReference type="RefSeq" id="WP_004601538.1">
    <property type="nucleotide sequence ID" value="NZ_HF541868.1"/>
</dbReference>
<evidence type="ECO:0000313" key="7">
    <source>
        <dbReference type="Proteomes" id="UP000006078"/>
    </source>
</evidence>
<reference evidence="5 8" key="1">
    <citation type="journal article" date="2012" name="J. Bacteriol.">
        <title>Draft Genome Sequence of Turicella otitidis ATCC 51513, Isolated from Middle Ear Fluid from a Child with Otitis Media.</title>
        <authorList>
            <person name="Brinkrolf K."/>
            <person name="Schneider J."/>
            <person name="Knecht M."/>
            <person name="Ruckert C."/>
            <person name="Tauch A."/>
        </authorList>
    </citation>
    <scope>NUCLEOTIDE SEQUENCE [LARGE SCALE GENOMIC DNA]</scope>
    <source>
        <strain evidence="5 8">ATCC 51513</strain>
    </source>
</reference>
<organism evidence="5 8">
    <name type="scientific">Corynebacterium otitidis ATCC 51513</name>
    <dbReference type="NCBI Taxonomy" id="883169"/>
    <lineage>
        <taxon>Bacteria</taxon>
        <taxon>Bacillati</taxon>
        <taxon>Actinomycetota</taxon>
        <taxon>Actinomycetes</taxon>
        <taxon>Mycobacteriales</taxon>
        <taxon>Corynebacteriaceae</taxon>
        <taxon>Corynebacterium</taxon>
    </lineage>
</organism>
<accession>I7JWS8</accession>
<evidence type="ECO:0000256" key="2">
    <source>
        <dbReference type="ARBA" id="ARBA00022676"/>
    </source>
</evidence>
<reference evidence="6 7" key="2">
    <citation type="submission" date="2012-08" db="EMBL/GenBank/DDBJ databases">
        <title>The Genome Sequence of Turicella otitidis ATCC 51513.</title>
        <authorList>
            <consortium name="The Broad Institute Genome Sequencing Platform"/>
            <person name="Earl A."/>
            <person name="Ward D."/>
            <person name="Feldgarden M."/>
            <person name="Gevers D."/>
            <person name="Huys G."/>
            <person name="Walker B."/>
            <person name="Young S.K."/>
            <person name="Zeng Q."/>
            <person name="Gargeya S."/>
            <person name="Fitzgerald M."/>
            <person name="Haas B."/>
            <person name="Abouelleil A."/>
            <person name="Alvarado L."/>
            <person name="Arachchi H.M."/>
            <person name="Berlin A.M."/>
            <person name="Chapman S.B."/>
            <person name="Goldberg J."/>
            <person name="Griggs A."/>
            <person name="Gujja S."/>
            <person name="Hansen M."/>
            <person name="Howarth C."/>
            <person name="Imamovic A."/>
            <person name="Larimer J."/>
            <person name="McCowen C."/>
            <person name="Montmayeur A."/>
            <person name="Murphy C."/>
            <person name="Neiman D."/>
            <person name="Pearson M."/>
            <person name="Priest M."/>
            <person name="Roberts A."/>
            <person name="Saif S."/>
            <person name="Shea T."/>
            <person name="Sisk P."/>
            <person name="Sykes S."/>
            <person name="Wortman J."/>
            <person name="Nusbaum C."/>
            <person name="Birren B."/>
        </authorList>
    </citation>
    <scope>NUCLEOTIDE SEQUENCE [LARGE SCALE GENOMIC DNA]</scope>
    <source>
        <strain evidence="6 7">ATCC 51513</strain>
    </source>
</reference>
<evidence type="ECO:0000256" key="1">
    <source>
        <dbReference type="ARBA" id="ARBA00006739"/>
    </source>
</evidence>
<gene>
    <name evidence="5" type="ORF">BN46_1355</name>
    <name evidence="6" type="ORF">HMPREF9719_01648</name>
</gene>
<dbReference type="InterPro" id="IPR001173">
    <property type="entry name" value="Glyco_trans_2-like"/>
</dbReference>
<dbReference type="Proteomes" id="UP000011016">
    <property type="component" value="Unassembled WGS sequence"/>
</dbReference>
<dbReference type="PANTHER" id="PTHR43685">
    <property type="entry name" value="GLYCOSYLTRANSFERASE"/>
    <property type="match status" value="1"/>
</dbReference>
<sequence length="290" mass="32129">MPSLAALVTCYRGTNAPELRGALESLARQTRPADRILVIEDGPVSGEVREVVDEFLAEHSEATRVALSENRGLGLALRAGHEAAGTEFVANLDSDDLAEPERFERQLAYFADHPELDVVGTAVQEFDGDRLPTGAESDPEALHRVAGQVRRLPESHEAIARYARINSPVNHPSVMVRAAAVAAAGGYRDVPLLEDYDLWVRMIARGSRFANLPEPLTWLRVSDSQFQRRTGKKVRASERALQNTLVELGLVSRPRAILNLALRDGYRMLPEAALRRAYGLLFHRRDPRDV</sequence>
<dbReference type="PANTHER" id="PTHR43685:SF5">
    <property type="entry name" value="GLYCOSYLTRANSFERASE EPSE-RELATED"/>
    <property type="match status" value="1"/>
</dbReference>
<dbReference type="Pfam" id="PF00535">
    <property type="entry name" value="Glycos_transf_2"/>
    <property type="match status" value="1"/>
</dbReference>
<feature type="domain" description="Glycosyltransferase 2-like" evidence="4">
    <location>
        <begin position="8"/>
        <end position="138"/>
    </location>
</feature>
<dbReference type="Proteomes" id="UP000006078">
    <property type="component" value="Unassembled WGS sequence"/>
</dbReference>
<dbReference type="InterPro" id="IPR029044">
    <property type="entry name" value="Nucleotide-diphossugar_trans"/>
</dbReference>
<dbReference type="GO" id="GO:0016757">
    <property type="term" value="F:glycosyltransferase activity"/>
    <property type="evidence" value="ECO:0007669"/>
    <property type="project" value="UniProtKB-KW"/>
</dbReference>
<evidence type="ECO:0000313" key="5">
    <source>
        <dbReference type="EMBL" id="CCI84071.1"/>
    </source>
</evidence>
<dbReference type="STRING" id="29321.AAV33_05510"/>
<comment type="caution">
    <text evidence="5">The sequence shown here is derived from an EMBL/GenBank/DDBJ whole genome shotgun (WGS) entry which is preliminary data.</text>
</comment>
<dbReference type="AlphaFoldDB" id="I7JWS8"/>
<dbReference type="InterPro" id="IPR050834">
    <property type="entry name" value="Glycosyltransf_2"/>
</dbReference>
<dbReference type="eggNOG" id="COG1215">
    <property type="taxonomic scope" value="Bacteria"/>
</dbReference>
<keyword evidence="2 5" id="KW-0328">Glycosyltransferase</keyword>
<dbReference type="EMBL" id="AHAE01000076">
    <property type="protein sequence ID" value="EJZ81461.1"/>
    <property type="molecule type" value="Genomic_DNA"/>
</dbReference>
<name>I7JWS8_9CORY</name>
<protein>
    <submittedName>
        <fullName evidence="5">Glycosyl transferase</fullName>
        <ecNumber evidence="5">2.4.1.-</ecNumber>
    </submittedName>
</protein>
<dbReference type="EC" id="2.4.1.-" evidence="5"/>
<comment type="similarity">
    <text evidence="1">Belongs to the glycosyltransferase 2 family.</text>
</comment>
<dbReference type="HOGENOM" id="CLU_025996_0_9_11"/>
<evidence type="ECO:0000259" key="4">
    <source>
        <dbReference type="Pfam" id="PF00535"/>
    </source>
</evidence>
<evidence type="ECO:0000313" key="6">
    <source>
        <dbReference type="EMBL" id="EJZ81461.1"/>
    </source>
</evidence>
<keyword evidence="3 5" id="KW-0808">Transferase</keyword>
<proteinExistence type="inferred from homology"/>